<reference evidence="1 2" key="1">
    <citation type="submission" date="2019-07" db="EMBL/GenBank/DDBJ databases">
        <title>Genome sequence of 2 isolates from Red Sea Mangroves.</title>
        <authorList>
            <person name="Sefrji F."/>
            <person name="Michoud G."/>
            <person name="Merlino G."/>
            <person name="Daffonchio D."/>
        </authorList>
    </citation>
    <scope>NUCLEOTIDE SEQUENCE [LARGE SCALE GENOMIC DNA]</scope>
    <source>
        <strain evidence="1 2">R1DC41</strain>
    </source>
</reference>
<dbReference type="EMBL" id="CP049742">
    <property type="protein sequence ID" value="QPC47291.1"/>
    <property type="molecule type" value="Genomic_DNA"/>
</dbReference>
<proteinExistence type="predicted"/>
<dbReference type="PANTHER" id="PTHR35276">
    <property type="entry name" value="S-ADENOSYL-L-METHIONINE-DEPENDENT METHYLTRANSFERASES SUPERFAMILY PROTEIN"/>
    <property type="match status" value="1"/>
</dbReference>
<organism evidence="1 2">
    <name type="scientific">Mangrovibacillus cuniculi</name>
    <dbReference type="NCBI Taxonomy" id="2593652"/>
    <lineage>
        <taxon>Bacteria</taxon>
        <taxon>Bacillati</taxon>
        <taxon>Bacillota</taxon>
        <taxon>Bacilli</taxon>
        <taxon>Bacillales</taxon>
        <taxon>Bacillaceae</taxon>
        <taxon>Mangrovibacillus</taxon>
    </lineage>
</organism>
<dbReference type="GO" id="GO:0032259">
    <property type="term" value="P:methylation"/>
    <property type="evidence" value="ECO:0007669"/>
    <property type="project" value="UniProtKB-KW"/>
</dbReference>
<dbReference type="RefSeq" id="WP_239671959.1">
    <property type="nucleotide sequence ID" value="NZ_CP049742.1"/>
</dbReference>
<dbReference type="InterPro" id="IPR029063">
    <property type="entry name" value="SAM-dependent_MTases_sf"/>
</dbReference>
<dbReference type="PANTHER" id="PTHR35276:SF1">
    <property type="entry name" value="TRNA (MNM(5)S(2)U34)-METHYLTRANSFERASE, CHLOROPLASTIC"/>
    <property type="match status" value="1"/>
</dbReference>
<evidence type="ECO:0000313" key="2">
    <source>
        <dbReference type="Proteomes" id="UP000593626"/>
    </source>
</evidence>
<name>A0A7S8CCF7_9BACI</name>
<dbReference type="Pfam" id="PF06962">
    <property type="entry name" value="rRNA_methylase"/>
    <property type="match status" value="1"/>
</dbReference>
<dbReference type="InterPro" id="IPR010719">
    <property type="entry name" value="MnmM_MeTrfase"/>
</dbReference>
<accession>A0A7S8CCF7</accession>
<dbReference type="AlphaFoldDB" id="A0A7S8CCF7"/>
<evidence type="ECO:0000313" key="1">
    <source>
        <dbReference type="EMBL" id="QPC47291.1"/>
    </source>
</evidence>
<dbReference type="KEGG" id="mcui:G8O30_10060"/>
<keyword evidence="1" id="KW-0489">Methyltransferase</keyword>
<sequence>MTLDRVMTFAKKLLTERVISGDCVVDGTMGNGHDTAFLAGLVGDNGKVLAFDVQNQAVENTTTRLKELGLLERVNCILDGHENVATYLSAYEEKPLRAAMFNLGYLPGGDKSIVTTPDTTITAINVLCKKIERKGIIALIVYHGHEEGKIERDAVVSHVSQLNQKEFDVAKYEFINQVNDPPFLLLISKK</sequence>
<keyword evidence="2" id="KW-1185">Reference proteome</keyword>
<gene>
    <name evidence="1" type="ORF">G8O30_10060</name>
</gene>
<dbReference type="Proteomes" id="UP000593626">
    <property type="component" value="Chromosome"/>
</dbReference>
<dbReference type="GO" id="GO:0008168">
    <property type="term" value="F:methyltransferase activity"/>
    <property type="evidence" value="ECO:0007669"/>
    <property type="project" value="UniProtKB-KW"/>
</dbReference>
<dbReference type="Gene3D" id="3.40.50.150">
    <property type="entry name" value="Vaccinia Virus protein VP39"/>
    <property type="match status" value="1"/>
</dbReference>
<dbReference type="SUPFAM" id="SSF53335">
    <property type="entry name" value="S-adenosyl-L-methionine-dependent methyltransferases"/>
    <property type="match status" value="1"/>
</dbReference>
<protein>
    <submittedName>
        <fullName evidence="1">rRNA methyltransferase</fullName>
    </submittedName>
</protein>
<keyword evidence="1" id="KW-0808">Transferase</keyword>